<evidence type="ECO:0000256" key="2">
    <source>
        <dbReference type="ARBA" id="ARBA00022691"/>
    </source>
</evidence>
<proteinExistence type="predicted"/>
<dbReference type="Pfam" id="PF04055">
    <property type="entry name" value="Radical_SAM"/>
    <property type="match status" value="1"/>
</dbReference>
<dbReference type="GO" id="GO:0003824">
    <property type="term" value="F:catalytic activity"/>
    <property type="evidence" value="ECO:0007669"/>
    <property type="project" value="InterPro"/>
</dbReference>
<dbReference type="GO" id="GO:0005829">
    <property type="term" value="C:cytosol"/>
    <property type="evidence" value="ECO:0007669"/>
    <property type="project" value="TreeGrafter"/>
</dbReference>
<sequence>MTPVGPRPLDVPEGAARRVRRARADRIDRELYEEEKHWRWHPGDGQDPRTVSEEALHREVALDREVTARLGAATSSPARERRDRERRRAKHFPVLFVSAPHVEEGATGAFPGMPTPLLYATCVLDRMLRIDEFPGTRVPDVVAVLNPPAYTSAFEDELVAHLREHRPVVVGISNLSEGHHFALRIAESVKRECPQSIVLLGGQHEDAVNPEAYRAASNRVAGMASRRRETHDDFLLGADELDRLAPLQTFARPEERDLVDVVFAGDSTFALAEVLKVVAECLPTDAESVKKRLLADQERFAELPGVGSLFLYDRHGRRIESIPLSGTPVDGDRLPYIDVTRLTHENRFPVFGHRRTAQIMACLGCKYSCSFCHESADAFLYEQPKIRQRSPCHVMGEIRLRRDQGFEAVFFDDSTFTQNRRWLADFLTLLEDLTSDHRPLEWGCQTTVNDVDRDLLRRMAGAGCSYVYFGVESAEPDTERVQKVRQLLLVSPATDWTDRFRDVAHWCREAGIRVGTSLQFGLGESPEQRLRTLDLVAELHRDGCIPDGCVALNVNSPYPGTRQWLQIIQSGVALPDYREKLVRHPAFETAHQFSAITGQDVEDLYRLAADRLGGALHQQDPA</sequence>
<gene>
    <name evidence="7" type="ordered locus">SGR_571</name>
</gene>
<dbReference type="PANTHER" id="PTHR43409">
    <property type="entry name" value="ANAEROBIC MAGNESIUM-PROTOPORPHYRIN IX MONOMETHYL ESTER CYCLASE-RELATED"/>
    <property type="match status" value="1"/>
</dbReference>
<dbReference type="Gene3D" id="3.20.20.70">
    <property type="entry name" value="Aldolase class I"/>
    <property type="match status" value="1"/>
</dbReference>
<dbReference type="SMART" id="SM00729">
    <property type="entry name" value="Elp3"/>
    <property type="match status" value="1"/>
</dbReference>
<dbReference type="InterPro" id="IPR013785">
    <property type="entry name" value="Aldolase_TIM"/>
</dbReference>
<dbReference type="Proteomes" id="UP000001685">
    <property type="component" value="Chromosome"/>
</dbReference>
<feature type="domain" description="Radical SAM core" evidence="6">
    <location>
        <begin position="351"/>
        <end position="590"/>
    </location>
</feature>
<reference evidence="8" key="1">
    <citation type="journal article" date="2008" name="J. Bacteriol.">
        <title>Genome sequence of the streptomycin-producing microorganism Streptomyces griseus IFO 13350.</title>
        <authorList>
            <person name="Ohnishi Y."/>
            <person name="Ishikawa J."/>
            <person name="Hara H."/>
            <person name="Suzuki H."/>
            <person name="Ikenoya M."/>
            <person name="Ikeda H."/>
            <person name="Yamashita A."/>
            <person name="Hattori M."/>
            <person name="Horinouchi S."/>
        </authorList>
    </citation>
    <scope>NUCLEOTIDE SEQUENCE [LARGE SCALE GENOMIC DNA]</scope>
    <source>
        <strain evidence="8">JCM 4626 / NBRC 13350</strain>
    </source>
</reference>
<keyword evidence="5" id="KW-0411">Iron-sulfur</keyword>
<accession>B1VRI2</accession>
<name>B1VRI2_STRGG</name>
<dbReference type="PROSITE" id="PS51918">
    <property type="entry name" value="RADICAL_SAM"/>
    <property type="match status" value="1"/>
</dbReference>
<dbReference type="AlphaFoldDB" id="B1VRI2"/>
<dbReference type="SFLD" id="SFLDG01082">
    <property type="entry name" value="B12-binding_domain_containing"/>
    <property type="match status" value="1"/>
</dbReference>
<dbReference type="SFLD" id="SFLDS00029">
    <property type="entry name" value="Radical_SAM"/>
    <property type="match status" value="1"/>
</dbReference>
<dbReference type="InterPro" id="IPR007197">
    <property type="entry name" value="rSAM"/>
</dbReference>
<evidence type="ECO:0000256" key="4">
    <source>
        <dbReference type="ARBA" id="ARBA00023004"/>
    </source>
</evidence>
<dbReference type="KEGG" id="sgr:SGR_571"/>
<protein>
    <submittedName>
        <fullName evidence="7">Fe-S oxidoreductase</fullName>
    </submittedName>
</protein>
<comment type="cofactor">
    <cofactor evidence="1">
        <name>[4Fe-4S] cluster</name>
        <dbReference type="ChEBI" id="CHEBI:49883"/>
    </cofactor>
</comment>
<keyword evidence="2" id="KW-0949">S-adenosyl-L-methionine</keyword>
<keyword evidence="4" id="KW-0408">Iron</keyword>
<dbReference type="eggNOG" id="COG1032">
    <property type="taxonomic scope" value="Bacteria"/>
</dbReference>
<keyword evidence="3" id="KW-0479">Metal-binding</keyword>
<dbReference type="GO" id="GO:0046872">
    <property type="term" value="F:metal ion binding"/>
    <property type="evidence" value="ECO:0007669"/>
    <property type="project" value="UniProtKB-KW"/>
</dbReference>
<dbReference type="PATRIC" id="fig|455632.4.peg.553"/>
<evidence type="ECO:0000313" key="7">
    <source>
        <dbReference type="EMBL" id="BAG17400.1"/>
    </source>
</evidence>
<dbReference type="EMBL" id="AP009493">
    <property type="protein sequence ID" value="BAG17400.1"/>
    <property type="molecule type" value="Genomic_DNA"/>
</dbReference>
<dbReference type="SUPFAM" id="SSF102114">
    <property type="entry name" value="Radical SAM enzymes"/>
    <property type="match status" value="1"/>
</dbReference>
<dbReference type="InterPro" id="IPR006638">
    <property type="entry name" value="Elp3/MiaA/NifB-like_rSAM"/>
</dbReference>
<evidence type="ECO:0000259" key="6">
    <source>
        <dbReference type="PROSITE" id="PS51918"/>
    </source>
</evidence>
<dbReference type="InterPro" id="IPR051198">
    <property type="entry name" value="BchE-like"/>
</dbReference>
<dbReference type="InterPro" id="IPR058240">
    <property type="entry name" value="rSAM_sf"/>
</dbReference>
<evidence type="ECO:0000256" key="3">
    <source>
        <dbReference type="ARBA" id="ARBA00022723"/>
    </source>
</evidence>
<evidence type="ECO:0000256" key="1">
    <source>
        <dbReference type="ARBA" id="ARBA00001966"/>
    </source>
</evidence>
<dbReference type="PANTHER" id="PTHR43409:SF16">
    <property type="entry name" value="SLR0320 PROTEIN"/>
    <property type="match status" value="1"/>
</dbReference>
<evidence type="ECO:0000256" key="5">
    <source>
        <dbReference type="ARBA" id="ARBA00023014"/>
    </source>
</evidence>
<organism evidence="7 8">
    <name type="scientific">Streptomyces griseus subsp. griseus (strain JCM 4626 / CBS 651.72 / NBRC 13350 / KCC S-0626 / ISP 5235)</name>
    <dbReference type="NCBI Taxonomy" id="455632"/>
    <lineage>
        <taxon>Bacteria</taxon>
        <taxon>Bacillati</taxon>
        <taxon>Actinomycetota</taxon>
        <taxon>Actinomycetes</taxon>
        <taxon>Kitasatosporales</taxon>
        <taxon>Streptomycetaceae</taxon>
        <taxon>Streptomyces</taxon>
    </lineage>
</organism>
<dbReference type="HOGENOM" id="CLU_439342_0_0_11"/>
<evidence type="ECO:0000313" key="8">
    <source>
        <dbReference type="Proteomes" id="UP000001685"/>
    </source>
</evidence>
<dbReference type="GO" id="GO:0051536">
    <property type="term" value="F:iron-sulfur cluster binding"/>
    <property type="evidence" value="ECO:0007669"/>
    <property type="project" value="UniProtKB-KW"/>
</dbReference>